<evidence type="ECO:0000313" key="1">
    <source>
        <dbReference type="EMBL" id="KAJ9064465.1"/>
    </source>
</evidence>
<reference evidence="1" key="1">
    <citation type="submission" date="2022-04" db="EMBL/GenBank/DDBJ databases">
        <title>Genome of the entomopathogenic fungus Entomophthora muscae.</title>
        <authorList>
            <person name="Elya C."/>
            <person name="Lovett B.R."/>
            <person name="Lee E."/>
            <person name="Macias A.M."/>
            <person name="Hajek A.E."/>
            <person name="De Bivort B.L."/>
            <person name="Kasson M.T."/>
            <person name="De Fine Licht H.H."/>
            <person name="Stajich J.E."/>
        </authorList>
    </citation>
    <scope>NUCLEOTIDE SEQUENCE</scope>
    <source>
        <strain evidence="1">Berkeley</strain>
    </source>
</reference>
<dbReference type="EMBL" id="QTSX02004467">
    <property type="protein sequence ID" value="KAJ9064465.1"/>
    <property type="molecule type" value="Genomic_DNA"/>
</dbReference>
<comment type="caution">
    <text evidence="1">The sequence shown here is derived from an EMBL/GenBank/DDBJ whole genome shotgun (WGS) entry which is preliminary data.</text>
</comment>
<protein>
    <submittedName>
        <fullName evidence="1">Uncharacterized protein</fullName>
    </submittedName>
</protein>
<gene>
    <name evidence="1" type="ORF">DSO57_1030296</name>
</gene>
<sequence length="524" mass="57201">MNDDYLAYVQEENAGLRAEVERLKLRLQLLTPDPQHGNKLGYRIDVPKPRPLLQPRTPTLSAPPQQQTLNPTHKLGSSMIIGMTLLMEYPPASPILLTLTLLLFPTLRSAALSGNQTGAKKLKSTRILIIGAGGLGSPAGLYLAAAGIGQLGFVDHDLVDASNLHRQIIHNEAREGLPKAESAKAAIEGINSFCDCHAYNVLFDSSNALEIIQNYDIVLDASDNVATRYLINDACVLARKPLISGSALRLHGQMVVYNYKGGPCYRCLFPTPPPSETVTNCADGGVLGPVTGVIGSLQAMEAIKIALGMHPDPFQPTLTMYSADRNPCFSSVRLRPRKPTCAVCGDQPTVHVLEDYVAFCGQAPTDATQSLTLLSPSQRISCIEYREWINLHSKVLPHLLLDVRDPVQYAICSLPNSINIPVAQLKSRLPELEEELFRVSKTRVLPPSPVVSSREKQSPTLVRPVLFVVCRLGNDSQLAVSLLNQHFHGPDASPDLPVIPEAILDLIGGLYTWTRQVDDQFPVY</sequence>
<proteinExistence type="predicted"/>
<organism evidence="1 2">
    <name type="scientific">Entomophthora muscae</name>
    <dbReference type="NCBI Taxonomy" id="34485"/>
    <lineage>
        <taxon>Eukaryota</taxon>
        <taxon>Fungi</taxon>
        <taxon>Fungi incertae sedis</taxon>
        <taxon>Zoopagomycota</taxon>
        <taxon>Entomophthoromycotina</taxon>
        <taxon>Entomophthoromycetes</taxon>
        <taxon>Entomophthorales</taxon>
        <taxon>Entomophthoraceae</taxon>
        <taxon>Entomophthora</taxon>
    </lineage>
</organism>
<evidence type="ECO:0000313" key="2">
    <source>
        <dbReference type="Proteomes" id="UP001165960"/>
    </source>
</evidence>
<dbReference type="Proteomes" id="UP001165960">
    <property type="component" value="Unassembled WGS sequence"/>
</dbReference>
<name>A0ACC2SQ41_9FUNG</name>
<accession>A0ACC2SQ41</accession>
<keyword evidence="2" id="KW-1185">Reference proteome</keyword>